<name>A0A4Y3WFL8_NITWI</name>
<evidence type="ECO:0000259" key="2">
    <source>
        <dbReference type="Pfam" id="PF13546"/>
    </source>
</evidence>
<reference evidence="3 4" key="1">
    <citation type="submission" date="2019-06" db="EMBL/GenBank/DDBJ databases">
        <title>Whole genome shotgun sequence of Nitrobacter winogradskyi NBRC 14297.</title>
        <authorList>
            <person name="Hosoyama A."/>
            <person name="Uohara A."/>
            <person name="Ohji S."/>
            <person name="Ichikawa N."/>
        </authorList>
    </citation>
    <scope>NUCLEOTIDE SEQUENCE [LARGE SCALE GENOMIC DNA]</scope>
    <source>
        <strain evidence="3 4">NBRC 14297</strain>
    </source>
</reference>
<sequence>MDVERDRGTSESHFAAFVEMLSSAVGHSDRAAPLRAYCAGLILPGERKSVEPMAARVEPTRVQAAHQSLHHFVAKAGWSDEAVMAKVRTHALAMIERHGPIRAWIIDDTGFPKKGVHSVGVSRQYCGQLGKQDNCQIAVSLSVANDHASLPIAYRLYLPQVWADDPARRAKAGVPDDIVFRTKPQIALDQVRTAQAQGVAPGVVLADAGYGVDTTFRTGLTKVGLAYVVGVQSSMSLWPPGVSPRAQPRTMSLLPETSLAS</sequence>
<dbReference type="InterPro" id="IPR039365">
    <property type="entry name" value="IS701-like"/>
</dbReference>
<feature type="region of interest" description="Disordered" evidence="1">
    <location>
        <begin position="239"/>
        <end position="261"/>
    </location>
</feature>
<dbReference type="Pfam" id="PF13546">
    <property type="entry name" value="DDE_5"/>
    <property type="match status" value="1"/>
</dbReference>
<dbReference type="NCBIfam" id="NF033540">
    <property type="entry name" value="transpos_IS701"/>
    <property type="match status" value="1"/>
</dbReference>
<evidence type="ECO:0000313" key="3">
    <source>
        <dbReference type="EMBL" id="GEC17683.1"/>
    </source>
</evidence>
<evidence type="ECO:0000256" key="1">
    <source>
        <dbReference type="SAM" id="MobiDB-lite"/>
    </source>
</evidence>
<accession>A0A4Y3WFL8</accession>
<dbReference type="SUPFAM" id="SSF53098">
    <property type="entry name" value="Ribonuclease H-like"/>
    <property type="match status" value="1"/>
</dbReference>
<dbReference type="Proteomes" id="UP000318825">
    <property type="component" value="Unassembled WGS sequence"/>
</dbReference>
<comment type="caution">
    <text evidence="3">The sequence shown here is derived from an EMBL/GenBank/DDBJ whole genome shotgun (WGS) entry which is preliminary data.</text>
</comment>
<dbReference type="EMBL" id="BJNF01000133">
    <property type="protein sequence ID" value="GEC17683.1"/>
    <property type="molecule type" value="Genomic_DNA"/>
</dbReference>
<dbReference type="PANTHER" id="PTHR33627:SF1">
    <property type="entry name" value="TRANSPOSASE"/>
    <property type="match status" value="1"/>
</dbReference>
<gene>
    <name evidence="3" type="ORF">NWI01_35750</name>
</gene>
<dbReference type="InterPro" id="IPR038721">
    <property type="entry name" value="IS701-like_DDE_dom"/>
</dbReference>
<feature type="domain" description="Transposase IS701-like DDE" evidence="2">
    <location>
        <begin position="22"/>
        <end position="250"/>
    </location>
</feature>
<dbReference type="InterPro" id="IPR012337">
    <property type="entry name" value="RNaseH-like_sf"/>
</dbReference>
<evidence type="ECO:0000313" key="4">
    <source>
        <dbReference type="Proteomes" id="UP000318825"/>
    </source>
</evidence>
<protein>
    <recommendedName>
        <fullName evidence="2">Transposase IS701-like DDE domain-containing protein</fullName>
    </recommendedName>
</protein>
<organism evidence="3 4">
    <name type="scientific">Nitrobacter winogradskyi</name>
    <name type="common">Nitrobacter agilis</name>
    <dbReference type="NCBI Taxonomy" id="913"/>
    <lineage>
        <taxon>Bacteria</taxon>
        <taxon>Pseudomonadati</taxon>
        <taxon>Pseudomonadota</taxon>
        <taxon>Alphaproteobacteria</taxon>
        <taxon>Hyphomicrobiales</taxon>
        <taxon>Nitrobacteraceae</taxon>
        <taxon>Nitrobacter</taxon>
    </lineage>
</organism>
<proteinExistence type="predicted"/>
<dbReference type="AlphaFoldDB" id="A0A4Y3WFL8"/>
<dbReference type="PANTHER" id="PTHR33627">
    <property type="entry name" value="TRANSPOSASE"/>
    <property type="match status" value="1"/>
</dbReference>